<evidence type="ECO:0000259" key="2">
    <source>
        <dbReference type="Pfam" id="PF04909"/>
    </source>
</evidence>
<dbReference type="InterPro" id="IPR052350">
    <property type="entry name" value="Metallo-dep_Lactonases"/>
</dbReference>
<proteinExistence type="inferred from homology"/>
<dbReference type="InterPro" id="IPR006680">
    <property type="entry name" value="Amidohydro-rel"/>
</dbReference>
<dbReference type="Pfam" id="PF04909">
    <property type="entry name" value="Amidohydro_2"/>
    <property type="match status" value="1"/>
</dbReference>
<evidence type="ECO:0000313" key="4">
    <source>
        <dbReference type="Proteomes" id="UP000619761"/>
    </source>
</evidence>
<dbReference type="SUPFAM" id="SSF51556">
    <property type="entry name" value="Metallo-dependent hydrolases"/>
    <property type="match status" value="1"/>
</dbReference>
<sequence length="281" mass="31875">MGKMLRVDSHQHFWQLNRGDYHWLNAEPATINRDFLPQDLQPLLRKNAVDYTVIVQAAETVEETDYILELANTHPFVAGVVGWVDMNSPASIKILERLGQHPKLVGIRPVIQGIADPNWMLKPELDTIFKYLIDNDLSFDALVKPIHLDALYILLQRYPELRVVIDHGAKPDIASDGFNPWAEKIQKISEGSHAFCKISGLVTEAGASASYAKLYPYMNHLVSCFGAHRLMWGSDWPVCTLAATYDEWIGYLDTFLKQFSLDEQKSIWGESAVKFYKLGVV</sequence>
<dbReference type="Gene3D" id="3.20.20.140">
    <property type="entry name" value="Metal-dependent hydrolases"/>
    <property type="match status" value="1"/>
</dbReference>
<dbReference type="EMBL" id="BMYZ01000001">
    <property type="protein sequence ID" value="GGY75214.1"/>
    <property type="molecule type" value="Genomic_DNA"/>
</dbReference>
<gene>
    <name evidence="3" type="ORF">GCM10011613_20900</name>
</gene>
<keyword evidence="4" id="KW-1185">Reference proteome</keyword>
<accession>A0ABQ3B2B8</accession>
<comment type="similarity">
    <text evidence="1">Belongs to the metallo-dependent hydrolases superfamily.</text>
</comment>
<dbReference type="Proteomes" id="UP000619761">
    <property type="component" value="Unassembled WGS sequence"/>
</dbReference>
<comment type="caution">
    <text evidence="3">The sequence shown here is derived from an EMBL/GenBank/DDBJ whole genome shotgun (WGS) entry which is preliminary data.</text>
</comment>
<evidence type="ECO:0000256" key="1">
    <source>
        <dbReference type="ARBA" id="ARBA00038310"/>
    </source>
</evidence>
<feature type="domain" description="Amidohydrolase-related" evidence="2">
    <location>
        <begin position="7"/>
        <end position="278"/>
    </location>
</feature>
<name>A0ABQ3B2B8_9GAMM</name>
<protein>
    <submittedName>
        <fullName evidence="3">Amidohydrolase</fullName>
    </submittedName>
</protein>
<reference evidence="4" key="1">
    <citation type="journal article" date="2019" name="Int. J. Syst. Evol. Microbiol.">
        <title>The Global Catalogue of Microorganisms (GCM) 10K type strain sequencing project: providing services to taxonomists for standard genome sequencing and annotation.</title>
        <authorList>
            <consortium name="The Broad Institute Genomics Platform"/>
            <consortium name="The Broad Institute Genome Sequencing Center for Infectious Disease"/>
            <person name="Wu L."/>
            <person name="Ma J."/>
        </authorList>
    </citation>
    <scope>NUCLEOTIDE SEQUENCE [LARGE SCALE GENOMIC DNA]</scope>
    <source>
        <strain evidence="4">KCTC 32239</strain>
    </source>
</reference>
<dbReference type="PANTHER" id="PTHR43569">
    <property type="entry name" value="AMIDOHYDROLASE"/>
    <property type="match status" value="1"/>
</dbReference>
<organism evidence="3 4">
    <name type="scientific">Cellvibrio zantedeschiae</name>
    <dbReference type="NCBI Taxonomy" id="1237077"/>
    <lineage>
        <taxon>Bacteria</taxon>
        <taxon>Pseudomonadati</taxon>
        <taxon>Pseudomonadota</taxon>
        <taxon>Gammaproteobacteria</taxon>
        <taxon>Cellvibrionales</taxon>
        <taxon>Cellvibrionaceae</taxon>
        <taxon>Cellvibrio</taxon>
    </lineage>
</organism>
<evidence type="ECO:0000313" key="3">
    <source>
        <dbReference type="EMBL" id="GGY75214.1"/>
    </source>
</evidence>
<dbReference type="PANTHER" id="PTHR43569:SF2">
    <property type="entry name" value="AMIDOHYDROLASE-RELATED DOMAIN-CONTAINING PROTEIN"/>
    <property type="match status" value="1"/>
</dbReference>
<dbReference type="InterPro" id="IPR032466">
    <property type="entry name" value="Metal_Hydrolase"/>
</dbReference>